<keyword evidence="2" id="KW-1185">Reference proteome</keyword>
<protein>
    <submittedName>
        <fullName evidence="1">Uncharacterized protein</fullName>
    </submittedName>
</protein>
<reference evidence="1" key="1">
    <citation type="submission" date="2023-06" db="EMBL/GenBank/DDBJ databases">
        <title>Genomic analysis of the entomopathogenic nematode Steinernema hermaphroditum.</title>
        <authorList>
            <person name="Schwarz E.M."/>
            <person name="Heppert J.K."/>
            <person name="Baniya A."/>
            <person name="Schwartz H.T."/>
            <person name="Tan C.-H."/>
            <person name="Antoshechkin I."/>
            <person name="Sternberg P.W."/>
            <person name="Goodrich-Blair H."/>
            <person name="Dillman A.R."/>
        </authorList>
    </citation>
    <scope>NUCLEOTIDE SEQUENCE</scope>
    <source>
        <strain evidence="1">PS9179</strain>
        <tissue evidence="1">Whole animal</tissue>
    </source>
</reference>
<proteinExistence type="predicted"/>
<comment type="caution">
    <text evidence="1">The sequence shown here is derived from an EMBL/GenBank/DDBJ whole genome shotgun (WGS) entry which is preliminary data.</text>
</comment>
<organism evidence="1 2">
    <name type="scientific">Steinernema hermaphroditum</name>
    <dbReference type="NCBI Taxonomy" id="289476"/>
    <lineage>
        <taxon>Eukaryota</taxon>
        <taxon>Metazoa</taxon>
        <taxon>Ecdysozoa</taxon>
        <taxon>Nematoda</taxon>
        <taxon>Chromadorea</taxon>
        <taxon>Rhabditida</taxon>
        <taxon>Tylenchina</taxon>
        <taxon>Panagrolaimomorpha</taxon>
        <taxon>Strongyloidoidea</taxon>
        <taxon>Steinernematidae</taxon>
        <taxon>Steinernema</taxon>
    </lineage>
</organism>
<accession>A0AA39H4E7</accession>
<name>A0AA39H4E7_9BILA</name>
<evidence type="ECO:0000313" key="2">
    <source>
        <dbReference type="Proteomes" id="UP001175271"/>
    </source>
</evidence>
<dbReference type="AlphaFoldDB" id="A0AA39H4E7"/>
<evidence type="ECO:0000313" key="1">
    <source>
        <dbReference type="EMBL" id="KAK0399021.1"/>
    </source>
</evidence>
<dbReference type="EMBL" id="JAUCMV010000005">
    <property type="protein sequence ID" value="KAK0399021.1"/>
    <property type="molecule type" value="Genomic_DNA"/>
</dbReference>
<gene>
    <name evidence="1" type="ORF">QR680_002868</name>
</gene>
<sequence length="81" mass="9260">MDDQRVTHLHREALVLLQSKAFTKVSHLPYTPVLKASSTAQQPSNDLPSKKTPFKFKTLTYLKLSSSPRLQFSFHVTFQLT</sequence>
<dbReference type="Proteomes" id="UP001175271">
    <property type="component" value="Unassembled WGS sequence"/>
</dbReference>